<evidence type="ECO:0000313" key="2">
    <source>
        <dbReference type="Proteomes" id="UP001165160"/>
    </source>
</evidence>
<proteinExistence type="predicted"/>
<dbReference type="AlphaFoldDB" id="A0A9W7EVQ5"/>
<name>A0A9W7EVQ5_9STRA</name>
<evidence type="ECO:0000313" key="1">
    <source>
        <dbReference type="EMBL" id="GMH94369.1"/>
    </source>
</evidence>
<dbReference type="InterPro" id="IPR021276">
    <property type="entry name" value="DUF2855"/>
</dbReference>
<comment type="caution">
    <text evidence="1">The sequence shown here is derived from an EMBL/GenBank/DDBJ whole genome shotgun (WGS) entry which is preliminary data.</text>
</comment>
<dbReference type="EMBL" id="BRXX01000153">
    <property type="protein sequence ID" value="GMH94369.1"/>
    <property type="molecule type" value="Genomic_DNA"/>
</dbReference>
<accession>A0A9W7EVQ5</accession>
<sequence>MLQRFFAVTKGHLSKYRMLANELTPAASLEANEIILNIDRFAFTANNMTYAHAGGPPLNYWHFYDKLANDKTLGIIPVWGFATVAHSRNSNIAEGSRHYGFYPMASSVKFNPSKADVPSFTVTRDDPELAAVYNTYLNTASDPFYTTSSCENNMMIFRPLFLTSFFLNDYCWNQFRSSVDQIILTSASSKTAFALAFQLKQRGLKVIGLTSQWNVAFCETLSLYDSLYSYDQISEIPSNTTKTVVVDMAGSHDVNLAIDKHFAKHIVQNVGVGMTHNTVLSGDKTALSEHAQITRTFFFAPAWIKRRIAEDASIMETAAASYVKFTATSDENQWLDFNTDMTVEEVYIASESNSVNPNTGLITKVEP</sequence>
<evidence type="ECO:0008006" key="3">
    <source>
        <dbReference type="Google" id="ProtNLM"/>
    </source>
</evidence>
<keyword evidence="2" id="KW-1185">Reference proteome</keyword>
<gene>
    <name evidence="1" type="ORF">TrVE_jg6626</name>
</gene>
<organism evidence="1 2">
    <name type="scientific">Triparma verrucosa</name>
    <dbReference type="NCBI Taxonomy" id="1606542"/>
    <lineage>
        <taxon>Eukaryota</taxon>
        <taxon>Sar</taxon>
        <taxon>Stramenopiles</taxon>
        <taxon>Ochrophyta</taxon>
        <taxon>Bolidophyceae</taxon>
        <taxon>Parmales</taxon>
        <taxon>Triparmaceae</taxon>
        <taxon>Triparma</taxon>
    </lineage>
</organism>
<protein>
    <recommendedName>
        <fullName evidence="3">DUF2855 family protein</fullName>
    </recommendedName>
</protein>
<dbReference type="Proteomes" id="UP001165160">
    <property type="component" value="Unassembled WGS sequence"/>
</dbReference>
<dbReference type="Pfam" id="PF11017">
    <property type="entry name" value="DUF2855"/>
    <property type="match status" value="1"/>
</dbReference>
<reference evidence="2" key="1">
    <citation type="journal article" date="2023" name="Commun. Biol.">
        <title>Genome analysis of Parmales, the sister group of diatoms, reveals the evolutionary specialization of diatoms from phago-mixotrophs to photoautotrophs.</title>
        <authorList>
            <person name="Ban H."/>
            <person name="Sato S."/>
            <person name="Yoshikawa S."/>
            <person name="Yamada K."/>
            <person name="Nakamura Y."/>
            <person name="Ichinomiya M."/>
            <person name="Sato N."/>
            <person name="Blanc-Mathieu R."/>
            <person name="Endo H."/>
            <person name="Kuwata A."/>
            <person name="Ogata H."/>
        </authorList>
    </citation>
    <scope>NUCLEOTIDE SEQUENCE [LARGE SCALE GENOMIC DNA]</scope>
    <source>
        <strain evidence="2">NIES 3699</strain>
    </source>
</reference>